<keyword evidence="2" id="KW-1185">Reference proteome</keyword>
<protein>
    <submittedName>
        <fullName evidence="1">Uncharacterized protein</fullName>
    </submittedName>
</protein>
<gene>
    <name evidence="1" type="ORF">GCM10009682_63620</name>
</gene>
<dbReference type="Proteomes" id="UP001500218">
    <property type="component" value="Unassembled WGS sequence"/>
</dbReference>
<reference evidence="1 2" key="1">
    <citation type="journal article" date="2019" name="Int. J. Syst. Evol. Microbiol.">
        <title>The Global Catalogue of Microorganisms (GCM) 10K type strain sequencing project: providing services to taxonomists for standard genome sequencing and annotation.</title>
        <authorList>
            <consortium name="The Broad Institute Genomics Platform"/>
            <consortium name="The Broad Institute Genome Sequencing Center for Infectious Disease"/>
            <person name="Wu L."/>
            <person name="Ma J."/>
        </authorList>
    </citation>
    <scope>NUCLEOTIDE SEQUENCE [LARGE SCALE GENOMIC DNA]</scope>
    <source>
        <strain evidence="1 2">JCM 13250</strain>
    </source>
</reference>
<organism evidence="1 2">
    <name type="scientific">Luedemannella flava</name>
    <dbReference type="NCBI Taxonomy" id="349316"/>
    <lineage>
        <taxon>Bacteria</taxon>
        <taxon>Bacillati</taxon>
        <taxon>Actinomycetota</taxon>
        <taxon>Actinomycetes</taxon>
        <taxon>Micromonosporales</taxon>
        <taxon>Micromonosporaceae</taxon>
        <taxon>Luedemannella</taxon>
    </lineage>
</organism>
<accession>A0ABN2MU75</accession>
<proteinExistence type="predicted"/>
<dbReference type="RefSeq" id="WP_344140583.1">
    <property type="nucleotide sequence ID" value="NZ_BAAALT010000361.1"/>
</dbReference>
<evidence type="ECO:0000313" key="2">
    <source>
        <dbReference type="Proteomes" id="UP001500218"/>
    </source>
</evidence>
<evidence type="ECO:0000313" key="1">
    <source>
        <dbReference type="EMBL" id="GAA1838550.1"/>
    </source>
</evidence>
<name>A0ABN2MU75_9ACTN</name>
<dbReference type="EMBL" id="BAAALT010000361">
    <property type="protein sequence ID" value="GAA1838550.1"/>
    <property type="molecule type" value="Genomic_DNA"/>
</dbReference>
<sequence length="51" mass="5766">MELRVELRPPVVTRLRVAEWCVLVEGAWPPPELVDADAIVDAALRYRPIAL</sequence>
<comment type="caution">
    <text evidence="1">The sequence shown here is derived from an EMBL/GenBank/DDBJ whole genome shotgun (WGS) entry which is preliminary data.</text>
</comment>